<proteinExistence type="predicted"/>
<dbReference type="Proteomes" id="UP000481288">
    <property type="component" value="Unassembled WGS sequence"/>
</dbReference>
<accession>A0A7D8UWH3</accession>
<evidence type="ECO:0000259" key="1">
    <source>
        <dbReference type="Pfam" id="PF20183"/>
    </source>
</evidence>
<sequence>MFARLPGLQEIHYEPWREWFDLLQRLTDKSLRLLFESLSSDRLRRLVLFENFDQTYPASMTWGCVPVRIPSSDVSRVVANASLTLEHLSASFIVDASLFFDARELSWKWPNLTWLALTSQLLVPQQRPTELDDMLRAAAAAAMEMPNLETMEIWNGKKGLAMLFRYQRAERGPAVITLRGTWELTLRPLVIQAWDSVALRHRGQGLVIVKELLDANACVKSHGDAIRHLKLSRPVIRPVSLRQIQMEHMIRERVQS</sequence>
<dbReference type="AlphaFoldDB" id="A0A7D8UWH3"/>
<protein>
    <recommendedName>
        <fullName evidence="1">DUF6546 domain-containing protein</fullName>
    </recommendedName>
</protein>
<dbReference type="OrthoDB" id="4802432at2759"/>
<reference evidence="2 3" key="1">
    <citation type="submission" date="2018-05" db="EMBL/GenBank/DDBJ databases">
        <title>Whole genome sequencing for identification of molecular markers to develop diagnostic detection tools for the regulated plant pathogen Lachnellula willkommii.</title>
        <authorList>
            <person name="Giroux E."/>
            <person name="Bilodeau G."/>
        </authorList>
    </citation>
    <scope>NUCLEOTIDE SEQUENCE [LARGE SCALE GENOMIC DNA]</scope>
    <source>
        <strain evidence="2 3">CBS 625.97</strain>
    </source>
</reference>
<organism evidence="2 3">
    <name type="scientific">Lachnellula cervina</name>
    <dbReference type="NCBI Taxonomy" id="1316786"/>
    <lineage>
        <taxon>Eukaryota</taxon>
        <taxon>Fungi</taxon>
        <taxon>Dikarya</taxon>
        <taxon>Ascomycota</taxon>
        <taxon>Pezizomycotina</taxon>
        <taxon>Leotiomycetes</taxon>
        <taxon>Helotiales</taxon>
        <taxon>Lachnaceae</taxon>
        <taxon>Lachnellula</taxon>
    </lineage>
</organism>
<evidence type="ECO:0000313" key="3">
    <source>
        <dbReference type="Proteomes" id="UP000481288"/>
    </source>
</evidence>
<keyword evidence="3" id="KW-1185">Reference proteome</keyword>
<dbReference type="Pfam" id="PF20183">
    <property type="entry name" value="DUF6546"/>
    <property type="match status" value="1"/>
</dbReference>
<dbReference type="EMBL" id="QGMG01000104">
    <property type="protein sequence ID" value="TVY57263.1"/>
    <property type="molecule type" value="Genomic_DNA"/>
</dbReference>
<dbReference type="InterPro" id="IPR046676">
    <property type="entry name" value="DUF6546"/>
</dbReference>
<comment type="caution">
    <text evidence="2">The sequence shown here is derived from an EMBL/GenBank/DDBJ whole genome shotgun (WGS) entry which is preliminary data.</text>
</comment>
<evidence type="ECO:0000313" key="2">
    <source>
        <dbReference type="EMBL" id="TVY57263.1"/>
    </source>
</evidence>
<name>A0A7D8UWH3_9HELO</name>
<gene>
    <name evidence="2" type="ORF">LCER1_G002821</name>
</gene>
<feature type="domain" description="DUF6546" evidence="1">
    <location>
        <begin position="41"/>
        <end position="237"/>
    </location>
</feature>